<dbReference type="OrthoDB" id="2840428at2759"/>
<evidence type="ECO:0000313" key="1">
    <source>
        <dbReference type="EMBL" id="KAE9411476.1"/>
    </source>
</evidence>
<accession>A0A6A4ILW3</accession>
<reference evidence="1" key="1">
    <citation type="journal article" date="2019" name="Environ. Microbiol.">
        <title>Fungal ecological strategies reflected in gene transcription - a case study of two litter decomposers.</title>
        <authorList>
            <person name="Barbi F."/>
            <person name="Kohler A."/>
            <person name="Barry K."/>
            <person name="Baskaran P."/>
            <person name="Daum C."/>
            <person name="Fauchery L."/>
            <person name="Ihrmark K."/>
            <person name="Kuo A."/>
            <person name="LaButti K."/>
            <person name="Lipzen A."/>
            <person name="Morin E."/>
            <person name="Grigoriev I.V."/>
            <person name="Henrissat B."/>
            <person name="Lindahl B."/>
            <person name="Martin F."/>
        </authorList>
    </citation>
    <scope>NUCLEOTIDE SEQUENCE</scope>
    <source>
        <strain evidence="1">JB14</strain>
    </source>
</reference>
<keyword evidence="2" id="KW-1185">Reference proteome</keyword>
<dbReference type="EMBL" id="ML769383">
    <property type="protein sequence ID" value="KAE9411476.1"/>
    <property type="molecule type" value="Genomic_DNA"/>
</dbReference>
<protein>
    <submittedName>
        <fullName evidence="1">Uncharacterized protein</fullName>
    </submittedName>
</protein>
<name>A0A6A4ILW3_9AGAR</name>
<evidence type="ECO:0000313" key="2">
    <source>
        <dbReference type="Proteomes" id="UP000799118"/>
    </source>
</evidence>
<proteinExistence type="predicted"/>
<organism evidence="1 2">
    <name type="scientific">Gymnopus androsaceus JB14</name>
    <dbReference type="NCBI Taxonomy" id="1447944"/>
    <lineage>
        <taxon>Eukaryota</taxon>
        <taxon>Fungi</taxon>
        <taxon>Dikarya</taxon>
        <taxon>Basidiomycota</taxon>
        <taxon>Agaricomycotina</taxon>
        <taxon>Agaricomycetes</taxon>
        <taxon>Agaricomycetidae</taxon>
        <taxon>Agaricales</taxon>
        <taxon>Marasmiineae</taxon>
        <taxon>Omphalotaceae</taxon>
        <taxon>Gymnopus</taxon>
    </lineage>
</organism>
<sequence>MCNLETEGIKYGCGHYVPVRVVRKIDCMRPTCTKSSRHPPHCNSSHCDLYFGPARKETIIQRTDAFCPDDSKYYGSRVR</sequence>
<gene>
    <name evidence="1" type="ORF">BT96DRAFT_912038</name>
</gene>
<dbReference type="Proteomes" id="UP000799118">
    <property type="component" value="Unassembled WGS sequence"/>
</dbReference>
<dbReference type="AlphaFoldDB" id="A0A6A4ILW3"/>